<evidence type="ECO:0000313" key="3">
    <source>
        <dbReference type="Proteomes" id="UP000250235"/>
    </source>
</evidence>
<dbReference type="Proteomes" id="UP000250235">
    <property type="component" value="Unassembled WGS sequence"/>
</dbReference>
<reference evidence="2 3" key="1">
    <citation type="journal article" date="2015" name="Proc. Natl. Acad. Sci. U.S.A.">
        <title>The resurrection genome of Boea hygrometrica: A blueprint for survival of dehydration.</title>
        <authorList>
            <person name="Xiao L."/>
            <person name="Yang G."/>
            <person name="Zhang L."/>
            <person name="Yang X."/>
            <person name="Zhao S."/>
            <person name="Ji Z."/>
            <person name="Zhou Q."/>
            <person name="Hu M."/>
            <person name="Wang Y."/>
            <person name="Chen M."/>
            <person name="Xu Y."/>
            <person name="Jin H."/>
            <person name="Xiao X."/>
            <person name="Hu G."/>
            <person name="Bao F."/>
            <person name="Hu Y."/>
            <person name="Wan P."/>
            <person name="Li L."/>
            <person name="Deng X."/>
            <person name="Kuang T."/>
            <person name="Xiang C."/>
            <person name="Zhu J.K."/>
            <person name="Oliver M.J."/>
            <person name="He Y."/>
        </authorList>
    </citation>
    <scope>NUCLEOTIDE SEQUENCE [LARGE SCALE GENOMIC DNA]</scope>
    <source>
        <strain evidence="3">cv. XS01</strain>
    </source>
</reference>
<organism evidence="2 3">
    <name type="scientific">Dorcoceras hygrometricum</name>
    <dbReference type="NCBI Taxonomy" id="472368"/>
    <lineage>
        <taxon>Eukaryota</taxon>
        <taxon>Viridiplantae</taxon>
        <taxon>Streptophyta</taxon>
        <taxon>Embryophyta</taxon>
        <taxon>Tracheophyta</taxon>
        <taxon>Spermatophyta</taxon>
        <taxon>Magnoliopsida</taxon>
        <taxon>eudicotyledons</taxon>
        <taxon>Gunneridae</taxon>
        <taxon>Pentapetalae</taxon>
        <taxon>asterids</taxon>
        <taxon>lamiids</taxon>
        <taxon>Lamiales</taxon>
        <taxon>Gesneriaceae</taxon>
        <taxon>Didymocarpoideae</taxon>
        <taxon>Trichosporeae</taxon>
        <taxon>Loxocarpinae</taxon>
        <taxon>Dorcoceras</taxon>
    </lineage>
</organism>
<evidence type="ECO:0000313" key="2">
    <source>
        <dbReference type="EMBL" id="KZV37959.1"/>
    </source>
</evidence>
<accession>A0A2Z7BU60</accession>
<evidence type="ECO:0000256" key="1">
    <source>
        <dbReference type="SAM" id="MobiDB-lite"/>
    </source>
</evidence>
<sequence length="150" mass="16696">MTSSQSADEESPAAAQAHINQQMVRVQQMKRDQLLCKQALKQRESWISDDDISSDVITTSRFSRCFRAKIQQVLFSRGISSRGKSSRKHLKPTTGQPAASISLPPAEASSRKLYASSRKLCVSSRHGIQSQESRCSGELQSRRKISSRSI</sequence>
<proteinExistence type="predicted"/>
<feature type="region of interest" description="Disordered" evidence="1">
    <location>
        <begin position="123"/>
        <end position="150"/>
    </location>
</feature>
<dbReference type="AlphaFoldDB" id="A0A2Z7BU60"/>
<gene>
    <name evidence="2" type="ORF">F511_05442</name>
</gene>
<dbReference type="EMBL" id="KV002468">
    <property type="protein sequence ID" value="KZV37959.1"/>
    <property type="molecule type" value="Genomic_DNA"/>
</dbReference>
<name>A0A2Z7BU60_9LAMI</name>
<protein>
    <submittedName>
        <fullName evidence="2">Uncharacterized protein</fullName>
    </submittedName>
</protein>
<feature type="region of interest" description="Disordered" evidence="1">
    <location>
        <begin position="77"/>
        <end position="107"/>
    </location>
</feature>
<keyword evidence="3" id="KW-1185">Reference proteome</keyword>
<feature type="region of interest" description="Disordered" evidence="1">
    <location>
        <begin position="1"/>
        <end position="20"/>
    </location>
</feature>